<feature type="non-terminal residue" evidence="1">
    <location>
        <position position="1"/>
    </location>
</feature>
<evidence type="ECO:0000313" key="2">
    <source>
        <dbReference type="Proteomes" id="UP000265520"/>
    </source>
</evidence>
<comment type="caution">
    <text evidence="1">The sequence shown here is derived from an EMBL/GenBank/DDBJ whole genome shotgun (WGS) entry which is preliminary data.</text>
</comment>
<proteinExistence type="predicted"/>
<reference evidence="1 2" key="1">
    <citation type="journal article" date="2018" name="Front. Plant Sci.">
        <title>Red Clover (Trifolium pratense) and Zigzag Clover (T. medium) - A Picture of Genomic Similarities and Differences.</title>
        <authorList>
            <person name="Dluhosova J."/>
            <person name="Istvanek J."/>
            <person name="Nedelnik J."/>
            <person name="Repkova J."/>
        </authorList>
    </citation>
    <scope>NUCLEOTIDE SEQUENCE [LARGE SCALE GENOMIC DNA]</scope>
    <source>
        <strain evidence="2">cv. 10/8</strain>
        <tissue evidence="1">Leaf</tissue>
    </source>
</reference>
<accession>A0A392VWU2</accession>
<sequence length="58" mass="6198">TAGFKTQIRTLFPFGNPSHRDSSSFLGTHLLQPLLSRDRDCTACCTSDGAIGNVADTV</sequence>
<protein>
    <submittedName>
        <fullName evidence="1">Uncharacterized protein</fullName>
    </submittedName>
</protein>
<dbReference type="Proteomes" id="UP000265520">
    <property type="component" value="Unassembled WGS sequence"/>
</dbReference>
<organism evidence="1 2">
    <name type="scientific">Trifolium medium</name>
    <dbReference type="NCBI Taxonomy" id="97028"/>
    <lineage>
        <taxon>Eukaryota</taxon>
        <taxon>Viridiplantae</taxon>
        <taxon>Streptophyta</taxon>
        <taxon>Embryophyta</taxon>
        <taxon>Tracheophyta</taxon>
        <taxon>Spermatophyta</taxon>
        <taxon>Magnoliopsida</taxon>
        <taxon>eudicotyledons</taxon>
        <taxon>Gunneridae</taxon>
        <taxon>Pentapetalae</taxon>
        <taxon>rosids</taxon>
        <taxon>fabids</taxon>
        <taxon>Fabales</taxon>
        <taxon>Fabaceae</taxon>
        <taxon>Papilionoideae</taxon>
        <taxon>50 kb inversion clade</taxon>
        <taxon>NPAAA clade</taxon>
        <taxon>Hologalegina</taxon>
        <taxon>IRL clade</taxon>
        <taxon>Trifolieae</taxon>
        <taxon>Trifolium</taxon>
    </lineage>
</organism>
<dbReference type="EMBL" id="LXQA011307318">
    <property type="protein sequence ID" value="MCI92676.1"/>
    <property type="molecule type" value="Genomic_DNA"/>
</dbReference>
<name>A0A392VWU2_9FABA</name>
<dbReference type="AlphaFoldDB" id="A0A392VWU2"/>
<evidence type="ECO:0000313" key="1">
    <source>
        <dbReference type="EMBL" id="MCI92676.1"/>
    </source>
</evidence>
<keyword evidence="2" id="KW-1185">Reference proteome</keyword>